<name>A0A318SA38_9DEIO</name>
<dbReference type="EMBL" id="QJSX01000006">
    <property type="protein sequence ID" value="PYE54040.1"/>
    <property type="molecule type" value="Genomic_DNA"/>
</dbReference>
<dbReference type="RefSeq" id="WP_245900853.1">
    <property type="nucleotide sequence ID" value="NZ_QJSX01000006.1"/>
</dbReference>
<keyword evidence="3" id="KW-0808">Transferase</keyword>
<keyword evidence="4" id="KW-1185">Reference proteome</keyword>
<dbReference type="GO" id="GO:0016740">
    <property type="term" value="F:transferase activity"/>
    <property type="evidence" value="ECO:0007669"/>
    <property type="project" value="UniProtKB-KW"/>
</dbReference>
<organism evidence="3 4">
    <name type="scientific">Deinococcus yavapaiensis KR-236</name>
    <dbReference type="NCBI Taxonomy" id="694435"/>
    <lineage>
        <taxon>Bacteria</taxon>
        <taxon>Thermotogati</taxon>
        <taxon>Deinococcota</taxon>
        <taxon>Deinococci</taxon>
        <taxon>Deinococcales</taxon>
        <taxon>Deinococcaceae</taxon>
        <taxon>Deinococcus</taxon>
    </lineage>
</organism>
<evidence type="ECO:0000313" key="3">
    <source>
        <dbReference type="EMBL" id="PYE54040.1"/>
    </source>
</evidence>
<dbReference type="SUPFAM" id="SSF52540">
    <property type="entry name" value="P-loop containing nucleoside triphosphate hydrolases"/>
    <property type="match status" value="1"/>
</dbReference>
<evidence type="ECO:0000256" key="2">
    <source>
        <dbReference type="PIRSR" id="PIRSR007531-2"/>
    </source>
</evidence>
<dbReference type="Proteomes" id="UP000248326">
    <property type="component" value="Unassembled WGS sequence"/>
</dbReference>
<evidence type="ECO:0000256" key="1">
    <source>
        <dbReference type="PIRSR" id="PIRSR007531-1"/>
    </source>
</evidence>
<feature type="active site" evidence="1">
    <location>
        <position position="45"/>
    </location>
</feature>
<dbReference type="InterPro" id="IPR012853">
    <property type="entry name" value="CPT"/>
</dbReference>
<reference evidence="3 4" key="1">
    <citation type="submission" date="2018-06" db="EMBL/GenBank/DDBJ databases">
        <title>Genomic Encyclopedia of Type Strains, Phase IV (KMG-IV): sequencing the most valuable type-strain genomes for metagenomic binning, comparative biology and taxonomic classification.</title>
        <authorList>
            <person name="Goeker M."/>
        </authorList>
    </citation>
    <scope>NUCLEOTIDE SEQUENCE [LARGE SCALE GENOMIC DNA]</scope>
    <source>
        <strain evidence="3 4">DSM 18048</strain>
    </source>
</reference>
<comment type="caution">
    <text evidence="3">The sequence shown here is derived from an EMBL/GenBank/DDBJ whole genome shotgun (WGS) entry which is preliminary data.</text>
</comment>
<dbReference type="InterPro" id="IPR027417">
    <property type="entry name" value="P-loop_NTPase"/>
</dbReference>
<accession>A0A318SA38</accession>
<sequence>MTQSAASIAPGRLIVVNGTSSTGKSSLCNALQDLLEEPYLQLGYDRAWMTLPTRYFPFQANEREGAWYDLDPNDSTIAVGFGLGWVGRQAVSGLHHMVAALVASGSNVIVDVLFFEPAMFEEAMRLWSPYRPLLVNLKPPLEVSLRWEAERAETQAGRPKGLARLDREAIYAHPGFDLELDSSLGTPKDIARRVIAKLHETSVPNGGVNA</sequence>
<protein>
    <submittedName>
        <fullName evidence="3">Chloramphenicol 3-O phosphotransferase</fullName>
    </submittedName>
</protein>
<dbReference type="PIRSF" id="PIRSF007531">
    <property type="entry name" value="CPT"/>
    <property type="match status" value="1"/>
</dbReference>
<gene>
    <name evidence="3" type="ORF">DES52_1062</name>
</gene>
<evidence type="ECO:0000313" key="4">
    <source>
        <dbReference type="Proteomes" id="UP000248326"/>
    </source>
</evidence>
<dbReference type="Gene3D" id="3.40.50.300">
    <property type="entry name" value="P-loop containing nucleotide triphosphate hydrolases"/>
    <property type="match status" value="1"/>
</dbReference>
<feature type="binding site" evidence="2">
    <location>
        <begin position="18"/>
        <end position="25"/>
    </location>
    <ligand>
        <name>ATP</name>
        <dbReference type="ChEBI" id="CHEBI:30616"/>
    </ligand>
</feature>
<dbReference type="GO" id="GO:0005524">
    <property type="term" value="F:ATP binding"/>
    <property type="evidence" value="ECO:0007669"/>
    <property type="project" value="InterPro"/>
</dbReference>
<dbReference type="Pfam" id="PF07931">
    <property type="entry name" value="CPT"/>
    <property type="match status" value="1"/>
</dbReference>
<dbReference type="AlphaFoldDB" id="A0A318SA38"/>
<proteinExistence type="predicted"/>